<proteinExistence type="predicted"/>
<evidence type="ECO:0000259" key="2">
    <source>
        <dbReference type="Pfam" id="PF01979"/>
    </source>
</evidence>
<dbReference type="Pfam" id="PF01979">
    <property type="entry name" value="Amidohydro_1"/>
    <property type="match status" value="1"/>
</dbReference>
<name>A0A916TGK7_9ACTN</name>
<gene>
    <name evidence="3" type="ORF">GCM10011489_33340</name>
</gene>
<keyword evidence="1" id="KW-0378">Hydrolase</keyword>
<evidence type="ECO:0000313" key="3">
    <source>
        <dbReference type="EMBL" id="GGB43165.1"/>
    </source>
</evidence>
<dbReference type="PANTHER" id="PTHR43794">
    <property type="entry name" value="AMINOHYDROLASE SSNA-RELATED"/>
    <property type="match status" value="1"/>
</dbReference>
<reference evidence="3" key="2">
    <citation type="submission" date="2020-09" db="EMBL/GenBank/DDBJ databases">
        <authorList>
            <person name="Sun Q."/>
            <person name="Zhou Y."/>
        </authorList>
    </citation>
    <scope>NUCLEOTIDE SEQUENCE</scope>
    <source>
        <strain evidence="3">CGMCC 1.12827</strain>
    </source>
</reference>
<dbReference type="InterPro" id="IPR050287">
    <property type="entry name" value="MTA/SAH_deaminase"/>
</dbReference>
<evidence type="ECO:0000256" key="1">
    <source>
        <dbReference type="ARBA" id="ARBA00022801"/>
    </source>
</evidence>
<protein>
    <recommendedName>
        <fullName evidence="2">Amidohydrolase-related domain-containing protein</fullName>
    </recommendedName>
</protein>
<dbReference type="Proteomes" id="UP000621454">
    <property type="component" value="Unassembled WGS sequence"/>
</dbReference>
<dbReference type="Gene3D" id="3.20.20.140">
    <property type="entry name" value="Metal-dependent hydrolases"/>
    <property type="match status" value="1"/>
</dbReference>
<dbReference type="GO" id="GO:0016810">
    <property type="term" value="F:hydrolase activity, acting on carbon-nitrogen (but not peptide) bonds"/>
    <property type="evidence" value="ECO:0007669"/>
    <property type="project" value="InterPro"/>
</dbReference>
<dbReference type="InterPro" id="IPR006680">
    <property type="entry name" value="Amidohydro-rel"/>
</dbReference>
<dbReference type="SUPFAM" id="SSF51556">
    <property type="entry name" value="Metallo-dependent hydrolases"/>
    <property type="match status" value="1"/>
</dbReference>
<dbReference type="SUPFAM" id="SSF51338">
    <property type="entry name" value="Composite domain of metallo-dependent hydrolases"/>
    <property type="match status" value="1"/>
</dbReference>
<reference evidence="3" key="1">
    <citation type="journal article" date="2014" name="Int. J. Syst. Evol. Microbiol.">
        <title>Complete genome sequence of Corynebacterium casei LMG S-19264T (=DSM 44701T), isolated from a smear-ripened cheese.</title>
        <authorList>
            <consortium name="US DOE Joint Genome Institute (JGI-PGF)"/>
            <person name="Walter F."/>
            <person name="Albersmeier A."/>
            <person name="Kalinowski J."/>
            <person name="Ruckert C."/>
        </authorList>
    </citation>
    <scope>NUCLEOTIDE SEQUENCE</scope>
    <source>
        <strain evidence="3">CGMCC 1.12827</strain>
    </source>
</reference>
<dbReference type="Gene3D" id="2.30.40.10">
    <property type="entry name" value="Urease, subunit C, domain 1"/>
    <property type="match status" value="1"/>
</dbReference>
<keyword evidence="4" id="KW-1185">Reference proteome</keyword>
<evidence type="ECO:0000313" key="4">
    <source>
        <dbReference type="Proteomes" id="UP000621454"/>
    </source>
</evidence>
<dbReference type="PANTHER" id="PTHR43794:SF11">
    <property type="entry name" value="AMIDOHYDROLASE-RELATED DOMAIN-CONTAINING PROTEIN"/>
    <property type="match status" value="1"/>
</dbReference>
<sequence length="452" mass="49473">MWPKHLWRIIVLVVEKRFIDGAPESPTVYDNALLFPAHRDGDPFLGHLVVGDDGRFVSVEPGAFDAATASHPHRIVDLHGAVVLPGFVSAHTHLWQSPFRGVADGCSTMGWIEQLHKRIGPHFGDGDMAAFTAHGYRDMLRHGVTTVCNHTHDFGIGPEEQWAAAISAPVHTEFCFSPPLWRSPAERISELDKFVHLSAPDRDQVLGLSMNTTGRMTVEQMRDEVDMLRENSFRMHTHYLEDPGTTAEQQTWFDDLVESGRVGPDTIFAHFIHTTPHIRDGAARAGASMVWNPLSNGRLGSGIADVLGYRNAGVRVGMGVDGQASADVADPFENMRMGLYTLRATAQDATVLDAKTVLRMHTADAADVLGVGDRVGRLAPGYAADFLILDPPAPYEILDAADLWAYAVLSLSSADIREVHVAGRLAGTGPTDRDIELEADCRDRLSRIRSAL</sequence>
<dbReference type="InterPro" id="IPR032466">
    <property type="entry name" value="Metal_Hydrolase"/>
</dbReference>
<dbReference type="InterPro" id="IPR011059">
    <property type="entry name" value="Metal-dep_hydrolase_composite"/>
</dbReference>
<dbReference type="AlphaFoldDB" id="A0A916TGK7"/>
<accession>A0A916TGK7</accession>
<comment type="caution">
    <text evidence="3">The sequence shown here is derived from an EMBL/GenBank/DDBJ whole genome shotgun (WGS) entry which is preliminary data.</text>
</comment>
<organism evidence="3 4">
    <name type="scientific">Gordonia jinhuaensis</name>
    <dbReference type="NCBI Taxonomy" id="1517702"/>
    <lineage>
        <taxon>Bacteria</taxon>
        <taxon>Bacillati</taxon>
        <taxon>Actinomycetota</taxon>
        <taxon>Actinomycetes</taxon>
        <taxon>Mycobacteriales</taxon>
        <taxon>Gordoniaceae</taxon>
        <taxon>Gordonia</taxon>
    </lineage>
</organism>
<feature type="domain" description="Amidohydrolase-related" evidence="2">
    <location>
        <begin position="82"/>
        <end position="400"/>
    </location>
</feature>
<dbReference type="EMBL" id="BMGC01000034">
    <property type="protein sequence ID" value="GGB43165.1"/>
    <property type="molecule type" value="Genomic_DNA"/>
</dbReference>